<evidence type="ECO:0000256" key="1">
    <source>
        <dbReference type="ARBA" id="ARBA00006586"/>
    </source>
</evidence>
<dbReference type="PANTHER" id="PTHR34218:SF4">
    <property type="entry name" value="ACYL-HOMOSERINE LACTONE ACYLASE QUIP"/>
    <property type="match status" value="1"/>
</dbReference>
<comment type="caution">
    <text evidence="4">The sequence shown here is derived from an EMBL/GenBank/DDBJ whole genome shotgun (WGS) entry which is preliminary data.</text>
</comment>
<dbReference type="Proteomes" id="UP001501747">
    <property type="component" value="Unassembled WGS sequence"/>
</dbReference>
<reference evidence="5" key="1">
    <citation type="journal article" date="2019" name="Int. J. Syst. Evol. Microbiol.">
        <title>The Global Catalogue of Microorganisms (GCM) 10K type strain sequencing project: providing services to taxonomists for standard genome sequencing and annotation.</title>
        <authorList>
            <consortium name="The Broad Institute Genomics Platform"/>
            <consortium name="The Broad Institute Genome Sequencing Center for Infectious Disease"/>
            <person name="Wu L."/>
            <person name="Ma J."/>
        </authorList>
    </citation>
    <scope>NUCLEOTIDE SEQUENCE [LARGE SCALE GENOMIC DNA]</scope>
    <source>
        <strain evidence="5">JCM 17342</strain>
    </source>
</reference>
<dbReference type="Gene3D" id="3.60.20.10">
    <property type="entry name" value="Glutamine Phosphoribosylpyrophosphate, subunit 1, domain 1"/>
    <property type="match status" value="1"/>
</dbReference>
<keyword evidence="2" id="KW-0378">Hydrolase</keyword>
<dbReference type="InterPro" id="IPR023343">
    <property type="entry name" value="Penicillin_amidase_dom1"/>
</dbReference>
<comment type="similarity">
    <text evidence="1">Belongs to the peptidase S45 family.</text>
</comment>
<dbReference type="EMBL" id="BAABAL010000003">
    <property type="protein sequence ID" value="GAA3988415.1"/>
    <property type="molecule type" value="Genomic_DNA"/>
</dbReference>
<evidence type="ECO:0008006" key="6">
    <source>
        <dbReference type="Google" id="ProtNLM"/>
    </source>
</evidence>
<dbReference type="InterPro" id="IPR043147">
    <property type="entry name" value="Penicillin_amidase_A-knob"/>
</dbReference>
<name>A0ABP7QUW5_9PSEU</name>
<dbReference type="PANTHER" id="PTHR34218">
    <property type="entry name" value="PEPTIDASE S45 PENICILLIN AMIDASE"/>
    <property type="match status" value="1"/>
</dbReference>
<proteinExistence type="inferred from homology"/>
<dbReference type="PIRSF" id="PIRSF001227">
    <property type="entry name" value="Pen_acylase"/>
    <property type="match status" value="1"/>
</dbReference>
<keyword evidence="3" id="KW-0865">Zymogen</keyword>
<dbReference type="Gene3D" id="1.10.439.10">
    <property type="entry name" value="Penicillin Amidohydrolase, domain 1"/>
    <property type="match status" value="1"/>
</dbReference>
<gene>
    <name evidence="4" type="ORF">GCM10022247_03570</name>
</gene>
<organism evidence="4 5">
    <name type="scientific">Allokutzneria multivorans</name>
    <dbReference type="NCBI Taxonomy" id="1142134"/>
    <lineage>
        <taxon>Bacteria</taxon>
        <taxon>Bacillati</taxon>
        <taxon>Actinomycetota</taxon>
        <taxon>Actinomycetes</taxon>
        <taxon>Pseudonocardiales</taxon>
        <taxon>Pseudonocardiaceae</taxon>
        <taxon>Allokutzneria</taxon>
    </lineage>
</organism>
<evidence type="ECO:0000313" key="4">
    <source>
        <dbReference type="EMBL" id="GAA3988415.1"/>
    </source>
</evidence>
<evidence type="ECO:0000256" key="3">
    <source>
        <dbReference type="ARBA" id="ARBA00023145"/>
    </source>
</evidence>
<dbReference type="InterPro" id="IPR029055">
    <property type="entry name" value="Ntn_hydrolases_N"/>
</dbReference>
<sequence>MDNLVSLHRGERGVMRVRANSELGVYRGLGIAHATDRALQMLMTRIIARGRGAELLDPGLVDVDLFFRKMNWQSDLAQETAALSTDARERLDAYVVGVNHVLSRSVPWELRVLGHRPEPWTIEDIVLVSRMVGYVSLAQSQGELERWIVECVRAGVGVEHLEALFPGQLSGLDPSLLKKVRLTDQLVPDAVRELASHSRLMASNNWVVAGHRTRSGQPLLANDPHLEINRLPAVWYEVVVECPDRYAVSATIPGLCGLLLARTDDLAWGATYSFADATDSWVERVKDGCVLRGDEWAPLRQRVEVVRRKGKSPVEVTFWDTENHGVLDGSPDDGEYQLATRWAGAFGGARSIEAMLALWNAKTVAEGMRHLGELEVSFNFVLADSSGDIGYQMSGRIPVRGPSRSGLIPLPGWDSDNDWQGFHAASELPRVKNPECGFIVTANNDLNHLGVVSPINAPMASYRADRIAELLGTAEKLGAEHMKSIQHDVHSKQAEHFVSILLPFLPDTASGRAVGDWDFSYDARSEGAEAFERFYAKLIELVFGPVLGTETVAYIIAQTGILTDFYANFDRVLLSERSPWFGDKTREELFEAAASAALTGKPEPWGKQRGVLMSHMLFGGKLPRIAGFDRGPVTLVGGRATPHQTQIYRSAGRLTTFAPSLRVVADFAVPGWESCLAGGPSDRRFSRWYYSDMRGWIHGQYKRIGPARR</sequence>
<evidence type="ECO:0000313" key="5">
    <source>
        <dbReference type="Proteomes" id="UP001501747"/>
    </source>
</evidence>
<dbReference type="CDD" id="cd03747">
    <property type="entry name" value="Ntn_PGA_like"/>
    <property type="match status" value="1"/>
</dbReference>
<dbReference type="InterPro" id="IPR002692">
    <property type="entry name" value="S45"/>
</dbReference>
<protein>
    <recommendedName>
        <fullName evidence="6">Penicillin amidase</fullName>
    </recommendedName>
</protein>
<dbReference type="SUPFAM" id="SSF56235">
    <property type="entry name" value="N-terminal nucleophile aminohydrolases (Ntn hydrolases)"/>
    <property type="match status" value="1"/>
</dbReference>
<dbReference type="InterPro" id="IPR014395">
    <property type="entry name" value="Pen/GL7ACA/AHL_acylase"/>
</dbReference>
<keyword evidence="5" id="KW-1185">Reference proteome</keyword>
<dbReference type="InterPro" id="IPR043146">
    <property type="entry name" value="Penicillin_amidase_N_B-knob"/>
</dbReference>
<accession>A0ABP7QUW5</accession>
<evidence type="ECO:0000256" key="2">
    <source>
        <dbReference type="ARBA" id="ARBA00022801"/>
    </source>
</evidence>
<dbReference type="Pfam" id="PF01804">
    <property type="entry name" value="Penicil_amidase"/>
    <property type="match status" value="1"/>
</dbReference>
<dbReference type="Gene3D" id="2.30.120.10">
    <property type="match status" value="1"/>
</dbReference>
<dbReference type="Gene3D" id="1.10.1400.10">
    <property type="match status" value="1"/>
</dbReference>